<name>A0AAF0Y640_9TREE</name>
<evidence type="ECO:0000256" key="4">
    <source>
        <dbReference type="ARBA" id="ARBA00014878"/>
    </source>
</evidence>
<feature type="compositionally biased region" description="Basic and acidic residues" evidence="8">
    <location>
        <begin position="448"/>
        <end position="467"/>
    </location>
</feature>
<keyword evidence="6" id="KW-0736">Signalosome</keyword>
<dbReference type="InterPro" id="IPR036390">
    <property type="entry name" value="WH_DNA-bd_sf"/>
</dbReference>
<comment type="similarity">
    <text evidence="3">Belongs to the CSN3 family.</text>
</comment>
<dbReference type="RefSeq" id="XP_062624981.1">
    <property type="nucleotide sequence ID" value="XM_062768997.1"/>
</dbReference>
<dbReference type="GO" id="GO:0005737">
    <property type="term" value="C:cytoplasm"/>
    <property type="evidence" value="ECO:0007669"/>
    <property type="project" value="UniProtKB-SubCell"/>
</dbReference>
<proteinExistence type="inferred from homology"/>
<evidence type="ECO:0000259" key="9">
    <source>
        <dbReference type="PROSITE" id="PS50250"/>
    </source>
</evidence>
<dbReference type="InterPro" id="IPR000717">
    <property type="entry name" value="PCI_dom"/>
</dbReference>
<accession>A0AAF0Y640</accession>
<dbReference type="Pfam" id="PF01399">
    <property type="entry name" value="PCI"/>
    <property type="match status" value="1"/>
</dbReference>
<keyword evidence="5" id="KW-0963">Cytoplasm</keyword>
<keyword evidence="7" id="KW-0539">Nucleus</keyword>
<dbReference type="Proteomes" id="UP000827549">
    <property type="component" value="Chromosome 2"/>
</dbReference>
<evidence type="ECO:0000256" key="3">
    <source>
        <dbReference type="ARBA" id="ARBA00007084"/>
    </source>
</evidence>
<dbReference type="GO" id="GO:0006511">
    <property type="term" value="P:ubiquitin-dependent protein catabolic process"/>
    <property type="evidence" value="ECO:0007669"/>
    <property type="project" value="TreeGrafter"/>
</dbReference>
<gene>
    <name evidence="10" type="primary">csn3</name>
    <name evidence="10" type="ORF">LOC62_02G002486</name>
</gene>
<dbReference type="InterPro" id="IPR050756">
    <property type="entry name" value="CSN3"/>
</dbReference>
<evidence type="ECO:0000313" key="10">
    <source>
        <dbReference type="EMBL" id="WOO78949.1"/>
    </source>
</evidence>
<dbReference type="PANTHER" id="PTHR10758">
    <property type="entry name" value="26S PROTEASOME NON-ATPASE REGULATORY SUBUNIT 3/COP9 SIGNALOSOME COMPLEX SUBUNIT 3"/>
    <property type="match status" value="1"/>
</dbReference>
<feature type="domain" description="PCI" evidence="9">
    <location>
        <begin position="241"/>
        <end position="406"/>
    </location>
</feature>
<evidence type="ECO:0000256" key="8">
    <source>
        <dbReference type="SAM" id="MobiDB-lite"/>
    </source>
</evidence>
<dbReference type="AlphaFoldDB" id="A0AAF0Y640"/>
<reference evidence="10" key="1">
    <citation type="submission" date="2023-10" db="EMBL/GenBank/DDBJ databases">
        <authorList>
            <person name="Noh H."/>
        </authorList>
    </citation>
    <scope>NUCLEOTIDE SEQUENCE</scope>
    <source>
        <strain evidence="10">DUCC4014</strain>
    </source>
</reference>
<sequence length="494" mass="52503">MVDPSRSAGPSHAAFPSAAEYARYAPPAQTAPPPVRVPSSADALHSLIETTTSLRADGGLIPVLDTLAGPSLTDKASTRSAAHQNTLTLQGVNLASLTDDQLRRHTVGYVFVLGARLGSSKFDDALPLALRLAAVAEPAQLAAIPTRAAEFAWAILQAAESAKEVPRTLGPLQSLLAASFQGSYFTCVHSAFLEATLLTGSYDLGYQSIGRVYLSAHKGTPYLDVLTYHHHAGTVSAAVGDFAKAVELFVFAASMPTDAVSAIQVACAKRAILCELLATGNTLQLPKYTPSAVNRVLDKSIPDYHKLAKAFDARDWKGVEEASQAQVFRQDCNRGLVVQILGSVTKRRILRLRRTYSRLTLADLTAKVESDSATVAAAIERMVASGEIKATISGSPPVVTFIEDDDYASPANIAKLKQTAELSAFLKTDLAQASRALTLSPEYLKKQAQKIDGKDKGREGKGGRRPEQFGMFADDIGPAPTVRGVGSNLDDVGF</sequence>
<dbReference type="EMBL" id="CP086715">
    <property type="protein sequence ID" value="WOO78949.1"/>
    <property type="molecule type" value="Genomic_DNA"/>
</dbReference>
<organism evidence="10 11">
    <name type="scientific">Vanrija pseudolonga</name>
    <dbReference type="NCBI Taxonomy" id="143232"/>
    <lineage>
        <taxon>Eukaryota</taxon>
        <taxon>Fungi</taxon>
        <taxon>Dikarya</taxon>
        <taxon>Basidiomycota</taxon>
        <taxon>Agaricomycotina</taxon>
        <taxon>Tremellomycetes</taxon>
        <taxon>Trichosporonales</taxon>
        <taxon>Trichosporonaceae</taxon>
        <taxon>Vanrija</taxon>
    </lineage>
</organism>
<keyword evidence="11" id="KW-1185">Reference proteome</keyword>
<dbReference type="PROSITE" id="PS50250">
    <property type="entry name" value="PCI"/>
    <property type="match status" value="1"/>
</dbReference>
<dbReference type="InterPro" id="IPR055089">
    <property type="entry name" value="COP9_N"/>
</dbReference>
<dbReference type="Pfam" id="PF22788">
    <property type="entry name" value="COP9_hel_rpt"/>
    <property type="match status" value="1"/>
</dbReference>
<dbReference type="SUPFAM" id="SSF46785">
    <property type="entry name" value="Winged helix' DNA-binding domain"/>
    <property type="match status" value="1"/>
</dbReference>
<feature type="region of interest" description="Disordered" evidence="8">
    <location>
        <begin position="448"/>
        <end position="494"/>
    </location>
</feature>
<dbReference type="GO" id="GO:0008180">
    <property type="term" value="C:COP9 signalosome"/>
    <property type="evidence" value="ECO:0007669"/>
    <property type="project" value="UniProtKB-KW"/>
</dbReference>
<evidence type="ECO:0000256" key="1">
    <source>
        <dbReference type="ARBA" id="ARBA00004123"/>
    </source>
</evidence>
<dbReference type="PANTHER" id="PTHR10758:SF1">
    <property type="entry name" value="COP9 SIGNALOSOME COMPLEX SUBUNIT 3"/>
    <property type="match status" value="1"/>
</dbReference>
<protein>
    <recommendedName>
        <fullName evidence="4">COP9 signalosome complex subunit 3</fullName>
    </recommendedName>
</protein>
<evidence type="ECO:0000256" key="6">
    <source>
        <dbReference type="ARBA" id="ARBA00022790"/>
    </source>
</evidence>
<evidence type="ECO:0000256" key="7">
    <source>
        <dbReference type="ARBA" id="ARBA00023242"/>
    </source>
</evidence>
<evidence type="ECO:0000256" key="2">
    <source>
        <dbReference type="ARBA" id="ARBA00004496"/>
    </source>
</evidence>
<comment type="subcellular location">
    <subcellularLocation>
        <location evidence="2">Cytoplasm</location>
    </subcellularLocation>
    <subcellularLocation>
        <location evidence="1">Nucleus</location>
    </subcellularLocation>
</comment>
<evidence type="ECO:0000256" key="5">
    <source>
        <dbReference type="ARBA" id="ARBA00022490"/>
    </source>
</evidence>
<dbReference type="GeneID" id="87805733"/>
<evidence type="ECO:0000313" key="11">
    <source>
        <dbReference type="Proteomes" id="UP000827549"/>
    </source>
</evidence>